<evidence type="ECO:0000313" key="1">
    <source>
        <dbReference type="EMBL" id="GAH22543.1"/>
    </source>
</evidence>
<name>X1FP64_9ZZZZ</name>
<reference evidence="1" key="1">
    <citation type="journal article" date="2014" name="Front. Microbiol.">
        <title>High frequency of phylogenetically diverse reductive dehalogenase-homologous genes in deep subseafloor sedimentary metagenomes.</title>
        <authorList>
            <person name="Kawai M."/>
            <person name="Futagami T."/>
            <person name="Toyoda A."/>
            <person name="Takaki Y."/>
            <person name="Nishi S."/>
            <person name="Hori S."/>
            <person name="Arai W."/>
            <person name="Tsubouchi T."/>
            <person name="Morono Y."/>
            <person name="Uchiyama I."/>
            <person name="Ito T."/>
            <person name="Fujiyama A."/>
            <person name="Inagaki F."/>
            <person name="Takami H."/>
        </authorList>
    </citation>
    <scope>NUCLEOTIDE SEQUENCE</scope>
    <source>
        <strain evidence="1">Expedition CK06-06</strain>
    </source>
</reference>
<feature type="non-terminal residue" evidence="1">
    <location>
        <position position="1"/>
    </location>
</feature>
<evidence type="ECO:0008006" key="2">
    <source>
        <dbReference type="Google" id="ProtNLM"/>
    </source>
</evidence>
<dbReference type="EMBL" id="BART01042363">
    <property type="protein sequence ID" value="GAH22543.1"/>
    <property type="molecule type" value="Genomic_DNA"/>
</dbReference>
<proteinExistence type="predicted"/>
<dbReference type="AlphaFoldDB" id="X1FP64"/>
<sequence>KAMSDILLKEGKIEEAIELWKEKIRKGLTADTRW</sequence>
<organism evidence="1">
    <name type="scientific">marine sediment metagenome</name>
    <dbReference type="NCBI Taxonomy" id="412755"/>
    <lineage>
        <taxon>unclassified sequences</taxon>
        <taxon>metagenomes</taxon>
        <taxon>ecological metagenomes</taxon>
    </lineage>
</organism>
<feature type="non-terminal residue" evidence="1">
    <location>
        <position position="34"/>
    </location>
</feature>
<comment type="caution">
    <text evidence="1">The sequence shown here is derived from an EMBL/GenBank/DDBJ whole genome shotgun (WGS) entry which is preliminary data.</text>
</comment>
<protein>
    <recommendedName>
        <fullName evidence="2">Tetratricopeptide repeat protein</fullName>
    </recommendedName>
</protein>
<gene>
    <name evidence="1" type="ORF">S01H4_67384</name>
</gene>
<accession>X1FP64</accession>